<name>A0ABQ8EN28_BRANA</name>
<organism evidence="2 3">
    <name type="scientific">Brassica napus</name>
    <name type="common">Rape</name>
    <dbReference type="NCBI Taxonomy" id="3708"/>
    <lineage>
        <taxon>Eukaryota</taxon>
        <taxon>Viridiplantae</taxon>
        <taxon>Streptophyta</taxon>
        <taxon>Embryophyta</taxon>
        <taxon>Tracheophyta</taxon>
        <taxon>Spermatophyta</taxon>
        <taxon>Magnoliopsida</taxon>
        <taxon>eudicotyledons</taxon>
        <taxon>Gunneridae</taxon>
        <taxon>Pentapetalae</taxon>
        <taxon>rosids</taxon>
        <taxon>malvids</taxon>
        <taxon>Brassicales</taxon>
        <taxon>Brassicaceae</taxon>
        <taxon>Brassiceae</taxon>
        <taxon>Brassica</taxon>
    </lineage>
</organism>
<evidence type="ECO:0000313" key="3">
    <source>
        <dbReference type="Proteomes" id="UP000824890"/>
    </source>
</evidence>
<dbReference type="EMBL" id="JAGKQM010000001">
    <property type="protein sequence ID" value="KAH0942036.1"/>
    <property type="molecule type" value="Genomic_DNA"/>
</dbReference>
<keyword evidence="3" id="KW-1185">Reference proteome</keyword>
<gene>
    <name evidence="2" type="ORF">HID58_001673</name>
</gene>
<evidence type="ECO:0008006" key="4">
    <source>
        <dbReference type="Google" id="ProtNLM"/>
    </source>
</evidence>
<feature type="compositionally biased region" description="Polar residues" evidence="1">
    <location>
        <begin position="251"/>
        <end position="262"/>
    </location>
</feature>
<feature type="region of interest" description="Disordered" evidence="1">
    <location>
        <begin position="30"/>
        <end position="51"/>
    </location>
</feature>
<reference evidence="2 3" key="1">
    <citation type="submission" date="2021-05" db="EMBL/GenBank/DDBJ databases">
        <title>Genome Assembly of Synthetic Allotetraploid Brassica napus Reveals Homoeologous Exchanges between Subgenomes.</title>
        <authorList>
            <person name="Davis J.T."/>
        </authorList>
    </citation>
    <scope>NUCLEOTIDE SEQUENCE [LARGE SCALE GENOMIC DNA]</scope>
    <source>
        <strain evidence="3">cv. Da-Ae</strain>
        <tissue evidence="2">Seedling</tissue>
    </source>
</reference>
<proteinExistence type="predicted"/>
<protein>
    <recommendedName>
        <fullName evidence="4">Zinc knuckle CX2CX4HX4C domain-containing protein</fullName>
    </recommendedName>
</protein>
<accession>A0ABQ8EN28</accession>
<sequence length="351" mass="40077">MEYERIRKKCYQCMRLSHEKQKCPLLQRTKNKGKEVAVPPNGKQHQPSGSRQHHIDLTEKLMPLLATSVPPGIEPHSSIVAPEVFEEMRTYMNCVDPEERRRREIKMRKTLDELSRDPVAQRACLRLEKAPVLSIEGSRKVGHVFDFRSAMEVGIPDIVESSVREVPLRLRTQDMGNVVSQSSQEGSGAVGFETEKIKEIRGIAECSPNKMVKRNLREHDGVEVNLTELERGGFNIGCNTTRSVERDNRSRGSGRSKQSWSRRNQHKRLRRGWNLNTEGNRGTVSERIQSCRKELSKWKQSSTSNSSGDIAVQYFQDLFRTSGCRNADALLEGMMPRVTSRMNNTRRLNGC</sequence>
<feature type="region of interest" description="Disordered" evidence="1">
    <location>
        <begin position="237"/>
        <end position="281"/>
    </location>
</feature>
<evidence type="ECO:0000256" key="1">
    <source>
        <dbReference type="SAM" id="MobiDB-lite"/>
    </source>
</evidence>
<comment type="caution">
    <text evidence="2">The sequence shown here is derived from an EMBL/GenBank/DDBJ whole genome shotgun (WGS) entry which is preliminary data.</text>
</comment>
<dbReference type="Proteomes" id="UP000824890">
    <property type="component" value="Unassembled WGS sequence"/>
</dbReference>
<evidence type="ECO:0000313" key="2">
    <source>
        <dbReference type="EMBL" id="KAH0942036.1"/>
    </source>
</evidence>